<dbReference type="PANTHER" id="PTHR30469:SF38">
    <property type="entry name" value="HLYD FAMILY SECRETION PROTEIN"/>
    <property type="match status" value="1"/>
</dbReference>
<dbReference type="RefSeq" id="WP_012860686.1">
    <property type="nucleotide sequence ID" value="NC_013517.1"/>
</dbReference>
<evidence type="ECO:0000313" key="2">
    <source>
        <dbReference type="EMBL" id="ACZ08090.1"/>
    </source>
</evidence>
<reference evidence="2 3" key="2">
    <citation type="journal article" date="2010" name="Stand. Genomic Sci.">
        <title>Complete genome sequence of Sebaldella termitidis type strain (NCTC 11300).</title>
        <authorList>
            <person name="Harmon-Smith M."/>
            <person name="Celia L."/>
            <person name="Chertkov O."/>
            <person name="Lapidus A."/>
            <person name="Copeland A."/>
            <person name="Glavina Del Rio T."/>
            <person name="Nolan M."/>
            <person name="Lucas S."/>
            <person name="Tice H."/>
            <person name="Cheng J.F."/>
            <person name="Han C."/>
            <person name="Detter J.C."/>
            <person name="Bruce D."/>
            <person name="Goodwin L."/>
            <person name="Pitluck S."/>
            <person name="Pati A."/>
            <person name="Liolios K."/>
            <person name="Ivanova N."/>
            <person name="Mavromatis K."/>
            <person name="Mikhailova N."/>
            <person name="Chen A."/>
            <person name="Palaniappan K."/>
            <person name="Land M."/>
            <person name="Hauser L."/>
            <person name="Chang Y.J."/>
            <person name="Jeffries C.D."/>
            <person name="Brettin T."/>
            <person name="Goker M."/>
            <person name="Beck B."/>
            <person name="Bristow J."/>
            <person name="Eisen J.A."/>
            <person name="Markowitz V."/>
            <person name="Hugenholtz P."/>
            <person name="Kyrpides N.C."/>
            <person name="Klenk H.P."/>
            <person name="Chen F."/>
        </authorList>
    </citation>
    <scope>NUCLEOTIDE SEQUENCE [LARGE SCALE GENOMIC DNA]</scope>
    <source>
        <strain evidence="3">ATCC 33386 / NCTC 11300</strain>
    </source>
</reference>
<dbReference type="InterPro" id="IPR058637">
    <property type="entry name" value="YknX-like_C"/>
</dbReference>
<feature type="domain" description="YknX-like C-terminal permuted SH3-like" evidence="1">
    <location>
        <begin position="227"/>
        <end position="298"/>
    </location>
</feature>
<dbReference type="Pfam" id="PF25989">
    <property type="entry name" value="YknX_C"/>
    <property type="match status" value="1"/>
</dbReference>
<keyword evidence="3" id="KW-1185">Reference proteome</keyword>
<dbReference type="Gene3D" id="2.40.50.100">
    <property type="match status" value="1"/>
</dbReference>
<dbReference type="GO" id="GO:0015562">
    <property type="term" value="F:efflux transmembrane transporter activity"/>
    <property type="evidence" value="ECO:0007669"/>
    <property type="project" value="TreeGrafter"/>
</dbReference>
<dbReference type="KEGG" id="str:Sterm_1222"/>
<dbReference type="Gene3D" id="2.40.420.20">
    <property type="match status" value="1"/>
</dbReference>
<proteinExistence type="predicted"/>
<accession>D1AH56</accession>
<sequence>MEKRPDFMKVIMVLCFAAVAVIFVSKQSKPKGEKNNYEIISVKKEQREIKTTIEGIIEISNLTEVKVTKGLKTKEINFHEGDQVKKGDVIATFSSYVTRKGKNGKRYRAERIRRYVSGQDGYIFKMNLNIGEEVPEIAFIIVNPEDIKLYTGNIKSGNKNNLLPGMPVTVKFSDNQKIKSEIIRVEKAGDSGDLRGELAVSDIKGIITNADKNISIDAVSQDKKEILAIPVKTIIKKEKAGGNYENYVYAVDSNNKVTEKQITLGEVNGAVIEIEEGLEDGDRVILNPDNRLENGFIIKTEK</sequence>
<dbReference type="EMBL" id="CP001739">
    <property type="protein sequence ID" value="ACZ08090.1"/>
    <property type="molecule type" value="Genomic_DNA"/>
</dbReference>
<dbReference type="HOGENOM" id="CLU_920986_0_0_0"/>
<dbReference type="AlphaFoldDB" id="D1AH56"/>
<dbReference type="PANTHER" id="PTHR30469">
    <property type="entry name" value="MULTIDRUG RESISTANCE PROTEIN MDTA"/>
    <property type="match status" value="1"/>
</dbReference>
<dbReference type="STRING" id="526218.Sterm_1222"/>
<protein>
    <recommendedName>
        <fullName evidence="1">YknX-like C-terminal permuted SH3-like domain-containing protein</fullName>
    </recommendedName>
</protein>
<reference evidence="3" key="1">
    <citation type="submission" date="2009-09" db="EMBL/GenBank/DDBJ databases">
        <title>The complete chromosome of Sebaldella termitidis ATCC 33386.</title>
        <authorList>
            <consortium name="US DOE Joint Genome Institute (JGI-PGF)"/>
            <person name="Lucas S."/>
            <person name="Copeland A."/>
            <person name="Lapidus A."/>
            <person name="Glavina del Rio T."/>
            <person name="Dalin E."/>
            <person name="Tice H."/>
            <person name="Bruce D."/>
            <person name="Goodwin L."/>
            <person name="Pitluck S."/>
            <person name="Kyrpides N."/>
            <person name="Mavromatis K."/>
            <person name="Ivanova N."/>
            <person name="Mikhailova N."/>
            <person name="Sims D."/>
            <person name="Meincke L."/>
            <person name="Brettin T."/>
            <person name="Detter J.C."/>
            <person name="Han C."/>
            <person name="Larimer F."/>
            <person name="Land M."/>
            <person name="Hauser L."/>
            <person name="Markowitz V."/>
            <person name="Cheng J.F."/>
            <person name="Hugenholtz P."/>
            <person name="Woyke T."/>
            <person name="Wu D."/>
            <person name="Eisen J.A."/>
        </authorList>
    </citation>
    <scope>NUCLEOTIDE SEQUENCE [LARGE SCALE GENOMIC DNA]</scope>
    <source>
        <strain evidence="3">ATCC 33386 / NCTC 11300</strain>
    </source>
</reference>
<dbReference type="eggNOG" id="COG0845">
    <property type="taxonomic scope" value="Bacteria"/>
</dbReference>
<name>D1AH56_SEBTE</name>
<evidence type="ECO:0000259" key="1">
    <source>
        <dbReference type="Pfam" id="PF25989"/>
    </source>
</evidence>
<dbReference type="Proteomes" id="UP000000845">
    <property type="component" value="Chromosome"/>
</dbReference>
<dbReference type="GO" id="GO:1990281">
    <property type="term" value="C:efflux pump complex"/>
    <property type="evidence" value="ECO:0007669"/>
    <property type="project" value="TreeGrafter"/>
</dbReference>
<gene>
    <name evidence="2" type="ordered locus">Sterm_1222</name>
</gene>
<organism evidence="2 3">
    <name type="scientific">Sebaldella termitidis (strain ATCC 33386 / NCTC 11300)</name>
    <dbReference type="NCBI Taxonomy" id="526218"/>
    <lineage>
        <taxon>Bacteria</taxon>
        <taxon>Fusobacteriati</taxon>
        <taxon>Fusobacteriota</taxon>
        <taxon>Fusobacteriia</taxon>
        <taxon>Fusobacteriales</taxon>
        <taxon>Leptotrichiaceae</taxon>
        <taxon>Sebaldella</taxon>
    </lineage>
</organism>
<evidence type="ECO:0000313" key="3">
    <source>
        <dbReference type="Proteomes" id="UP000000845"/>
    </source>
</evidence>